<dbReference type="SUPFAM" id="SSF53850">
    <property type="entry name" value="Periplasmic binding protein-like II"/>
    <property type="match status" value="1"/>
</dbReference>
<evidence type="ECO:0000313" key="6">
    <source>
        <dbReference type="EMBL" id="GHD23041.1"/>
    </source>
</evidence>
<organism evidence="6 7">
    <name type="scientific">Tianweitania populi</name>
    <dbReference type="NCBI Taxonomy" id="1607949"/>
    <lineage>
        <taxon>Bacteria</taxon>
        <taxon>Pseudomonadati</taxon>
        <taxon>Pseudomonadota</taxon>
        <taxon>Alphaproteobacteria</taxon>
        <taxon>Hyphomicrobiales</taxon>
        <taxon>Phyllobacteriaceae</taxon>
        <taxon>Tianweitania</taxon>
    </lineage>
</organism>
<name>A0A8J3DZ91_9HYPH</name>
<reference evidence="6" key="1">
    <citation type="journal article" date="2014" name="Int. J. Syst. Evol. Microbiol.">
        <title>Complete genome sequence of Corynebacterium casei LMG S-19264T (=DSM 44701T), isolated from a smear-ripened cheese.</title>
        <authorList>
            <consortium name="US DOE Joint Genome Institute (JGI-PGF)"/>
            <person name="Walter F."/>
            <person name="Albersmeier A."/>
            <person name="Kalinowski J."/>
            <person name="Ruckert C."/>
        </authorList>
    </citation>
    <scope>NUCLEOTIDE SEQUENCE</scope>
    <source>
        <strain evidence="6">KCTC 42249</strain>
    </source>
</reference>
<dbReference type="Pfam" id="PF00126">
    <property type="entry name" value="HTH_1"/>
    <property type="match status" value="1"/>
</dbReference>
<dbReference type="PROSITE" id="PS50931">
    <property type="entry name" value="HTH_LYSR"/>
    <property type="match status" value="1"/>
</dbReference>
<evidence type="ECO:0000313" key="7">
    <source>
        <dbReference type="Proteomes" id="UP000630142"/>
    </source>
</evidence>
<dbReference type="PRINTS" id="PR00039">
    <property type="entry name" value="HTHLYSR"/>
</dbReference>
<dbReference type="PANTHER" id="PTHR30537">
    <property type="entry name" value="HTH-TYPE TRANSCRIPTIONAL REGULATOR"/>
    <property type="match status" value="1"/>
</dbReference>
<dbReference type="SUPFAM" id="SSF46785">
    <property type="entry name" value="Winged helix' DNA-binding domain"/>
    <property type="match status" value="1"/>
</dbReference>
<keyword evidence="4" id="KW-0804">Transcription</keyword>
<dbReference type="InterPro" id="IPR058163">
    <property type="entry name" value="LysR-type_TF_proteobact-type"/>
</dbReference>
<dbReference type="AlphaFoldDB" id="A0A8J3DZ91"/>
<dbReference type="GO" id="GO:0006351">
    <property type="term" value="P:DNA-templated transcription"/>
    <property type="evidence" value="ECO:0007669"/>
    <property type="project" value="TreeGrafter"/>
</dbReference>
<dbReference type="InterPro" id="IPR005119">
    <property type="entry name" value="LysR_subst-bd"/>
</dbReference>
<dbReference type="GO" id="GO:0003700">
    <property type="term" value="F:DNA-binding transcription factor activity"/>
    <property type="evidence" value="ECO:0007669"/>
    <property type="project" value="InterPro"/>
</dbReference>
<dbReference type="InterPro" id="IPR000847">
    <property type="entry name" value="LysR_HTH_N"/>
</dbReference>
<dbReference type="Gene3D" id="3.40.190.10">
    <property type="entry name" value="Periplasmic binding protein-like II"/>
    <property type="match status" value="2"/>
</dbReference>
<keyword evidence="7" id="KW-1185">Reference proteome</keyword>
<reference evidence="6" key="2">
    <citation type="submission" date="2020-09" db="EMBL/GenBank/DDBJ databases">
        <authorList>
            <person name="Sun Q."/>
            <person name="Kim S."/>
        </authorList>
    </citation>
    <scope>NUCLEOTIDE SEQUENCE</scope>
    <source>
        <strain evidence="6">KCTC 42249</strain>
    </source>
</reference>
<comment type="similarity">
    <text evidence="1">Belongs to the LysR transcriptional regulatory family.</text>
</comment>
<gene>
    <name evidence="6" type="ORF">GCM10016234_37900</name>
</gene>
<accession>A0A8J3DZ91</accession>
<proteinExistence type="inferred from homology"/>
<dbReference type="PANTHER" id="PTHR30537:SF26">
    <property type="entry name" value="GLYCINE CLEAVAGE SYSTEM TRANSCRIPTIONAL ACTIVATOR"/>
    <property type="match status" value="1"/>
</dbReference>
<evidence type="ECO:0000256" key="2">
    <source>
        <dbReference type="ARBA" id="ARBA00023015"/>
    </source>
</evidence>
<dbReference type="InterPro" id="IPR036390">
    <property type="entry name" value="WH_DNA-bd_sf"/>
</dbReference>
<dbReference type="Gene3D" id="1.10.10.10">
    <property type="entry name" value="Winged helix-like DNA-binding domain superfamily/Winged helix DNA-binding domain"/>
    <property type="match status" value="1"/>
</dbReference>
<dbReference type="Pfam" id="PF03466">
    <property type="entry name" value="LysR_substrate"/>
    <property type="match status" value="1"/>
</dbReference>
<keyword evidence="2" id="KW-0805">Transcription regulation</keyword>
<feature type="domain" description="HTH lysR-type" evidence="5">
    <location>
        <begin position="9"/>
        <end position="66"/>
    </location>
</feature>
<protein>
    <submittedName>
        <fullName evidence="6">Transcriptional regulator</fullName>
    </submittedName>
</protein>
<evidence type="ECO:0000259" key="5">
    <source>
        <dbReference type="PROSITE" id="PS50931"/>
    </source>
</evidence>
<evidence type="ECO:0000256" key="3">
    <source>
        <dbReference type="ARBA" id="ARBA00023125"/>
    </source>
</evidence>
<dbReference type="InterPro" id="IPR036388">
    <property type="entry name" value="WH-like_DNA-bd_sf"/>
</dbReference>
<dbReference type="CDD" id="cd08481">
    <property type="entry name" value="PBP2_GcdR_like"/>
    <property type="match status" value="1"/>
</dbReference>
<evidence type="ECO:0000256" key="4">
    <source>
        <dbReference type="ARBA" id="ARBA00023163"/>
    </source>
</evidence>
<dbReference type="EMBL" id="BMZQ01000005">
    <property type="protein sequence ID" value="GHD23041.1"/>
    <property type="molecule type" value="Genomic_DNA"/>
</dbReference>
<sequence>MNLARRYLPDLGALQAFECAARHGSFTRAAQELSLTQSAVSRQVKDLEQHLGTLLFERVRQRVVLSDDGKRFLPEARKLLHQSETTMLRAMASADARQTLSVATLPTFGSRWLSPRLPNFIEGHPGVVLNIGSRSEPFDFEEQDFDLAIHYGQPVWARANAIYLCSETIIPVASRTLLDSSPRPEGTMTAAALAEQPLLQLATRPKLWSQWFAMAGVEARTAFRGHRLDQFSMIIEAAIAGMGYALVPRYLIETELRTGALQVVVDLPLQTENSYYVVTPEAKQTLPLAQQFTDWLLGQVSSSAN</sequence>
<evidence type="ECO:0000256" key="1">
    <source>
        <dbReference type="ARBA" id="ARBA00009437"/>
    </source>
</evidence>
<comment type="caution">
    <text evidence="6">The sequence shown here is derived from an EMBL/GenBank/DDBJ whole genome shotgun (WGS) entry which is preliminary data.</text>
</comment>
<keyword evidence="3" id="KW-0238">DNA-binding</keyword>
<dbReference type="RefSeq" id="WP_189507055.1">
    <property type="nucleotide sequence ID" value="NZ_BMZQ01000005.1"/>
</dbReference>
<dbReference type="GO" id="GO:0043565">
    <property type="term" value="F:sequence-specific DNA binding"/>
    <property type="evidence" value="ECO:0007669"/>
    <property type="project" value="TreeGrafter"/>
</dbReference>
<dbReference type="FunFam" id="1.10.10.10:FF:000001">
    <property type="entry name" value="LysR family transcriptional regulator"/>
    <property type="match status" value="1"/>
</dbReference>
<dbReference type="Proteomes" id="UP000630142">
    <property type="component" value="Unassembled WGS sequence"/>
</dbReference>